<organism evidence="2">
    <name type="scientific">marine metagenome</name>
    <dbReference type="NCBI Taxonomy" id="408172"/>
    <lineage>
        <taxon>unclassified sequences</taxon>
        <taxon>metagenomes</taxon>
        <taxon>ecological metagenomes</taxon>
    </lineage>
</organism>
<dbReference type="SMART" id="SM00710">
    <property type="entry name" value="PbH1"/>
    <property type="match status" value="3"/>
</dbReference>
<dbReference type="InterPro" id="IPR006626">
    <property type="entry name" value="PbH1"/>
</dbReference>
<accession>A0A381W851</accession>
<evidence type="ECO:0000259" key="1">
    <source>
        <dbReference type="Pfam" id="PF13229"/>
    </source>
</evidence>
<dbReference type="EMBL" id="UINC01010987">
    <property type="protein sequence ID" value="SVA48665.1"/>
    <property type="molecule type" value="Genomic_DNA"/>
</dbReference>
<name>A0A381W851_9ZZZZ</name>
<feature type="domain" description="Right handed beta helix" evidence="1">
    <location>
        <begin position="160"/>
        <end position="252"/>
    </location>
</feature>
<dbReference type="InterPro" id="IPR039448">
    <property type="entry name" value="Beta_helix"/>
</dbReference>
<sequence>CMGVAVIVVITGCLSGCSNSSTDKPSIHSLRDVYPGNDIQAVLDAVAKDTGRKHVKVHAGVYRPRQHGQALIWLNERHDGITLEAVGEVILTAANPEIANEKHEGFPAIVNHVVYFGDGITRNTVFRGFKITGANNYVIGSSESGSIQPELSEPRLDINKNMYFHTDGGGIKIFGRSYPTIENVEVYNNYSSPCGGGISIDHRDYMEDSVLLKNCIFRNNRCPVTGSAVDLLWGSSAIIENCLFVDNMSNGPLDERSAKVGKWKPKHGAGALTLFPGSKVIVRHCTFTGNRNGVDDSGTGSIYEDSIFWMNNAKGGWPTGARYEVDIKDTGIVRRCFLNGDTIDLNGNLDSTKNSLGCPDPEFDEFFRPRAKEFADAGYRPIPD</sequence>
<dbReference type="Gene3D" id="2.160.20.10">
    <property type="entry name" value="Single-stranded right-handed beta-helix, Pectin lyase-like"/>
    <property type="match status" value="1"/>
</dbReference>
<evidence type="ECO:0000313" key="2">
    <source>
        <dbReference type="EMBL" id="SVA48665.1"/>
    </source>
</evidence>
<feature type="non-terminal residue" evidence="2">
    <location>
        <position position="1"/>
    </location>
</feature>
<dbReference type="InterPro" id="IPR012334">
    <property type="entry name" value="Pectin_lyas_fold"/>
</dbReference>
<reference evidence="2" key="1">
    <citation type="submission" date="2018-05" db="EMBL/GenBank/DDBJ databases">
        <authorList>
            <person name="Lanie J.A."/>
            <person name="Ng W.-L."/>
            <person name="Kazmierczak K.M."/>
            <person name="Andrzejewski T.M."/>
            <person name="Davidsen T.M."/>
            <person name="Wayne K.J."/>
            <person name="Tettelin H."/>
            <person name="Glass J.I."/>
            <person name="Rusch D."/>
            <person name="Podicherti R."/>
            <person name="Tsui H.-C.T."/>
            <person name="Winkler M.E."/>
        </authorList>
    </citation>
    <scope>NUCLEOTIDE SEQUENCE</scope>
</reference>
<dbReference type="AlphaFoldDB" id="A0A381W851"/>
<gene>
    <name evidence="2" type="ORF">METZ01_LOCUS101519</name>
</gene>
<dbReference type="Pfam" id="PF13229">
    <property type="entry name" value="Beta_helix"/>
    <property type="match status" value="1"/>
</dbReference>
<protein>
    <recommendedName>
        <fullName evidence="1">Right handed beta helix domain-containing protein</fullName>
    </recommendedName>
</protein>
<proteinExistence type="predicted"/>
<dbReference type="SUPFAM" id="SSF51126">
    <property type="entry name" value="Pectin lyase-like"/>
    <property type="match status" value="1"/>
</dbReference>
<dbReference type="InterPro" id="IPR011050">
    <property type="entry name" value="Pectin_lyase_fold/virulence"/>
</dbReference>